<dbReference type="Proteomes" id="UP000002668">
    <property type="component" value="Genome"/>
</dbReference>
<dbReference type="VEuPathDB" id="FungiDB:LEMA_P022440.1"/>
<feature type="compositionally biased region" description="Low complexity" evidence="1">
    <location>
        <begin position="1"/>
        <end position="10"/>
    </location>
</feature>
<accession>E5ABS3</accession>
<organism evidence="3">
    <name type="scientific">Leptosphaeria maculans (strain JN3 / isolate v23.1.3 / race Av1-4-5-6-7-8)</name>
    <name type="common">Blackleg fungus</name>
    <name type="synonym">Phoma lingam</name>
    <dbReference type="NCBI Taxonomy" id="985895"/>
    <lineage>
        <taxon>Eukaryota</taxon>
        <taxon>Fungi</taxon>
        <taxon>Dikarya</taxon>
        <taxon>Ascomycota</taxon>
        <taxon>Pezizomycotina</taxon>
        <taxon>Dothideomycetes</taxon>
        <taxon>Pleosporomycetidae</taxon>
        <taxon>Pleosporales</taxon>
        <taxon>Pleosporineae</taxon>
        <taxon>Leptosphaeriaceae</taxon>
        <taxon>Plenodomus</taxon>
        <taxon>Plenodomus lingam/Leptosphaeria maculans species complex</taxon>
    </lineage>
</organism>
<keyword evidence="3" id="KW-1185">Reference proteome</keyword>
<protein>
    <submittedName>
        <fullName evidence="2">Predicted protein</fullName>
    </submittedName>
</protein>
<dbReference type="EMBL" id="FP929138">
    <property type="protein sequence ID" value="CBY01114.1"/>
    <property type="molecule type" value="Genomic_DNA"/>
</dbReference>
<dbReference type="HOGENOM" id="CLU_2671526_0_0_1"/>
<dbReference type="InParanoid" id="E5ABS3"/>
<feature type="region of interest" description="Disordered" evidence="1">
    <location>
        <begin position="1"/>
        <end position="75"/>
    </location>
</feature>
<evidence type="ECO:0000313" key="3">
    <source>
        <dbReference type="Proteomes" id="UP000002668"/>
    </source>
</evidence>
<reference evidence="3" key="1">
    <citation type="journal article" date="2011" name="Nat. Commun.">
        <title>Effector diversification within compartments of the Leptosphaeria maculans genome affected by Repeat-Induced Point mutations.</title>
        <authorList>
            <person name="Rouxel T."/>
            <person name="Grandaubert J."/>
            <person name="Hane J.K."/>
            <person name="Hoede C."/>
            <person name="van de Wouw A.P."/>
            <person name="Couloux A."/>
            <person name="Dominguez V."/>
            <person name="Anthouard V."/>
            <person name="Bally P."/>
            <person name="Bourras S."/>
            <person name="Cozijnsen A.J."/>
            <person name="Ciuffetti L.M."/>
            <person name="Degrave A."/>
            <person name="Dilmaghani A."/>
            <person name="Duret L."/>
            <person name="Fudal I."/>
            <person name="Goodwin S.B."/>
            <person name="Gout L."/>
            <person name="Glaser N."/>
            <person name="Linglin J."/>
            <person name="Kema G.H.J."/>
            <person name="Lapalu N."/>
            <person name="Lawrence C.B."/>
            <person name="May K."/>
            <person name="Meyer M."/>
            <person name="Ollivier B."/>
            <person name="Poulain J."/>
            <person name="Schoch C.L."/>
            <person name="Simon A."/>
            <person name="Spatafora J.W."/>
            <person name="Stachowiak A."/>
            <person name="Turgeon B.G."/>
            <person name="Tyler B.M."/>
            <person name="Vincent D."/>
            <person name="Weissenbach J."/>
            <person name="Amselem J."/>
            <person name="Quesneville H."/>
            <person name="Oliver R.P."/>
            <person name="Wincker P."/>
            <person name="Balesdent M.-H."/>
            <person name="Howlett B.J."/>
        </authorList>
    </citation>
    <scope>NUCLEOTIDE SEQUENCE [LARGE SCALE GENOMIC DNA]</scope>
    <source>
        <strain evidence="3">JN3 / isolate v23.1.3 / race Av1-4-5-6-7-8</strain>
    </source>
</reference>
<evidence type="ECO:0000256" key="1">
    <source>
        <dbReference type="SAM" id="MobiDB-lite"/>
    </source>
</evidence>
<sequence length="75" mass="8498">MPKNLHTSLPPTHPPLPHNPPTPTPHRSPRPRTDPAMPFKICPHDRKSPSEIEDRTKASDPQDLPLLFKVDQREG</sequence>
<proteinExistence type="predicted"/>
<feature type="compositionally biased region" description="Pro residues" evidence="1">
    <location>
        <begin position="11"/>
        <end position="26"/>
    </location>
</feature>
<evidence type="ECO:0000313" key="2">
    <source>
        <dbReference type="EMBL" id="CBY01114.1"/>
    </source>
</evidence>
<gene>
    <name evidence="2" type="ORF">LEMA_P022440.1</name>
</gene>
<feature type="compositionally biased region" description="Basic and acidic residues" evidence="1">
    <location>
        <begin position="42"/>
        <end position="60"/>
    </location>
</feature>
<name>E5ABS3_LEPMJ</name>
<dbReference type="AlphaFoldDB" id="E5ABS3"/>